<evidence type="ECO:0000313" key="2">
    <source>
        <dbReference type="EMBL" id="ELR25102.1"/>
    </source>
</evidence>
<dbReference type="GeneID" id="14926145"/>
<name>L8HIS4_ACACF</name>
<proteinExistence type="predicted"/>
<feature type="region of interest" description="Disordered" evidence="1">
    <location>
        <begin position="42"/>
        <end position="64"/>
    </location>
</feature>
<dbReference type="Proteomes" id="UP000011083">
    <property type="component" value="Unassembled WGS sequence"/>
</dbReference>
<sequence length="139" mass="15294">MRLLQPVLTQTNHPDACAQVCLALSEVWVGLDLLAESHAIQQKAKLPSPPPIVGSGGESAEDPSGVLQDLLYASISLGDRVRQREAREWALASEQPLPLETQCGDMHRLEQAGIDHEALLEQHRHLRDLYNHALAQSIL</sequence>
<dbReference type="EMBL" id="KB007805">
    <property type="protein sequence ID" value="ELR25102.1"/>
    <property type="molecule type" value="Genomic_DNA"/>
</dbReference>
<evidence type="ECO:0000256" key="1">
    <source>
        <dbReference type="SAM" id="MobiDB-lite"/>
    </source>
</evidence>
<organism evidence="2 3">
    <name type="scientific">Acanthamoeba castellanii (strain ATCC 30010 / Neff)</name>
    <dbReference type="NCBI Taxonomy" id="1257118"/>
    <lineage>
        <taxon>Eukaryota</taxon>
        <taxon>Amoebozoa</taxon>
        <taxon>Discosea</taxon>
        <taxon>Longamoebia</taxon>
        <taxon>Centramoebida</taxon>
        <taxon>Acanthamoebidae</taxon>
        <taxon>Acanthamoeba</taxon>
    </lineage>
</organism>
<dbReference type="RefSeq" id="XP_004367857.1">
    <property type="nucleotide sequence ID" value="XM_004367800.1"/>
</dbReference>
<reference evidence="2 3" key="1">
    <citation type="journal article" date="2013" name="Genome Biol.">
        <title>Genome of Acanthamoeba castellanii highlights extensive lateral gene transfer and early evolution of tyrosine kinase signaling.</title>
        <authorList>
            <person name="Clarke M."/>
            <person name="Lohan A.J."/>
            <person name="Liu B."/>
            <person name="Lagkouvardos I."/>
            <person name="Roy S."/>
            <person name="Zafar N."/>
            <person name="Bertelli C."/>
            <person name="Schilde C."/>
            <person name="Kianianmomeni A."/>
            <person name="Burglin T.R."/>
            <person name="Frech C."/>
            <person name="Turcotte B."/>
            <person name="Kopec K.O."/>
            <person name="Synnott J.M."/>
            <person name="Choo C."/>
            <person name="Paponov I."/>
            <person name="Finkler A."/>
            <person name="Soon Heng Tan C."/>
            <person name="Hutchins A.P."/>
            <person name="Weinmeier T."/>
            <person name="Rattei T."/>
            <person name="Chu J.S."/>
            <person name="Gimenez G."/>
            <person name="Irimia M."/>
            <person name="Rigden D.J."/>
            <person name="Fitzpatrick D.A."/>
            <person name="Lorenzo-Morales J."/>
            <person name="Bateman A."/>
            <person name="Chiu C.H."/>
            <person name="Tang P."/>
            <person name="Hegemann P."/>
            <person name="Fromm H."/>
            <person name="Raoult D."/>
            <person name="Greub G."/>
            <person name="Miranda-Saavedra D."/>
            <person name="Chen N."/>
            <person name="Nash P."/>
            <person name="Ginger M.L."/>
            <person name="Horn M."/>
            <person name="Schaap P."/>
            <person name="Caler L."/>
            <person name="Loftus B."/>
        </authorList>
    </citation>
    <scope>NUCLEOTIDE SEQUENCE [LARGE SCALE GENOMIC DNA]</scope>
    <source>
        <strain evidence="2 3">Neff</strain>
    </source>
</reference>
<keyword evidence="3" id="KW-1185">Reference proteome</keyword>
<accession>L8HIS4</accession>
<evidence type="ECO:0000313" key="3">
    <source>
        <dbReference type="Proteomes" id="UP000011083"/>
    </source>
</evidence>
<dbReference type="KEGG" id="acan:ACA1_288030"/>
<gene>
    <name evidence="2" type="ORF">ACA1_288030</name>
</gene>
<protein>
    <submittedName>
        <fullName evidence="2">Uncharacterized protein</fullName>
    </submittedName>
</protein>
<dbReference type="AlphaFoldDB" id="L8HIS4"/>
<dbReference type="VEuPathDB" id="AmoebaDB:ACA1_288030"/>